<keyword evidence="3" id="KW-1185">Reference proteome</keyword>
<organism evidence="2 3">
    <name type="scientific">Massilia aerilata</name>
    <dbReference type="NCBI Taxonomy" id="453817"/>
    <lineage>
        <taxon>Bacteria</taxon>
        <taxon>Pseudomonadati</taxon>
        <taxon>Pseudomonadota</taxon>
        <taxon>Betaproteobacteria</taxon>
        <taxon>Burkholderiales</taxon>
        <taxon>Oxalobacteraceae</taxon>
        <taxon>Telluria group</taxon>
        <taxon>Massilia</taxon>
    </lineage>
</organism>
<keyword evidence="1" id="KW-0732">Signal</keyword>
<feature type="signal peptide" evidence="1">
    <location>
        <begin position="1"/>
        <end position="25"/>
    </location>
</feature>
<evidence type="ECO:0000256" key="1">
    <source>
        <dbReference type="SAM" id="SignalP"/>
    </source>
</evidence>
<comment type="caution">
    <text evidence="2">The sequence shown here is derived from an EMBL/GenBank/DDBJ whole genome shotgun (WGS) entry which is preliminary data.</text>
</comment>
<dbReference type="EMBL" id="JBHSMZ010000015">
    <property type="protein sequence ID" value="MFC5550519.1"/>
    <property type="molecule type" value="Genomic_DNA"/>
</dbReference>
<feature type="chain" id="PRO_5047264874" description="Lipoprotein" evidence="1">
    <location>
        <begin position="26"/>
        <end position="101"/>
    </location>
</feature>
<dbReference type="Proteomes" id="UP001596086">
    <property type="component" value="Unassembled WGS sequence"/>
</dbReference>
<reference evidence="3" key="1">
    <citation type="journal article" date="2019" name="Int. J. Syst. Evol. Microbiol.">
        <title>The Global Catalogue of Microorganisms (GCM) 10K type strain sequencing project: providing services to taxonomists for standard genome sequencing and annotation.</title>
        <authorList>
            <consortium name="The Broad Institute Genomics Platform"/>
            <consortium name="The Broad Institute Genome Sequencing Center for Infectious Disease"/>
            <person name="Wu L."/>
            <person name="Ma J."/>
        </authorList>
    </citation>
    <scope>NUCLEOTIDE SEQUENCE [LARGE SCALE GENOMIC DNA]</scope>
    <source>
        <strain evidence="3">CGMCC 4.5798</strain>
    </source>
</reference>
<dbReference type="RefSeq" id="WP_379773225.1">
    <property type="nucleotide sequence ID" value="NZ_JBHSMZ010000015.1"/>
</dbReference>
<evidence type="ECO:0008006" key="4">
    <source>
        <dbReference type="Google" id="ProtNLM"/>
    </source>
</evidence>
<accession>A0ABW0S0U7</accession>
<protein>
    <recommendedName>
        <fullName evidence="4">Lipoprotein</fullName>
    </recommendedName>
</protein>
<evidence type="ECO:0000313" key="2">
    <source>
        <dbReference type="EMBL" id="MFC5550519.1"/>
    </source>
</evidence>
<dbReference type="PROSITE" id="PS51257">
    <property type="entry name" value="PROKAR_LIPOPROTEIN"/>
    <property type="match status" value="1"/>
</dbReference>
<evidence type="ECO:0000313" key="3">
    <source>
        <dbReference type="Proteomes" id="UP001596086"/>
    </source>
</evidence>
<sequence>MSFPTLRTPSPAAAGALLCLALATAACSTPQERAAQKQAEMANLMQIYGPACARLGYALDSDPWRSCILSLSTKDEMQRYGPGPGWGPGYWGGGGYWGRRW</sequence>
<gene>
    <name evidence="2" type="ORF">ACFPO9_18535</name>
</gene>
<name>A0ABW0S0U7_9BURK</name>
<proteinExistence type="predicted"/>